<dbReference type="GO" id="GO:0016787">
    <property type="term" value="F:hydrolase activity"/>
    <property type="evidence" value="ECO:0007669"/>
    <property type="project" value="UniProtKB-KW"/>
</dbReference>
<dbReference type="AlphaFoldDB" id="A0AAU7DWM8"/>
<keyword evidence="3" id="KW-0378">Hydrolase</keyword>
<feature type="domain" description="Serine aminopeptidase S33" evidence="2">
    <location>
        <begin position="77"/>
        <end position="284"/>
    </location>
</feature>
<protein>
    <submittedName>
        <fullName evidence="3">Alpha/beta hydrolase</fullName>
    </submittedName>
</protein>
<gene>
    <name evidence="3" type="ORF">V5R04_00515</name>
</gene>
<dbReference type="InterPro" id="IPR029058">
    <property type="entry name" value="AB_hydrolase_fold"/>
</dbReference>
<dbReference type="Gene3D" id="3.40.50.1820">
    <property type="entry name" value="alpha/beta hydrolase"/>
    <property type="match status" value="1"/>
</dbReference>
<dbReference type="SUPFAM" id="SSF53474">
    <property type="entry name" value="alpha/beta-Hydrolases"/>
    <property type="match status" value="1"/>
</dbReference>
<dbReference type="EMBL" id="CP146203">
    <property type="protein sequence ID" value="XBH21744.1"/>
    <property type="molecule type" value="Genomic_DNA"/>
</dbReference>
<accession>A0AAU7DWM8</accession>
<dbReference type="InterPro" id="IPR051044">
    <property type="entry name" value="MAG_DAG_Lipase"/>
</dbReference>
<proteinExistence type="predicted"/>
<sequence length="355" mass="39068">MSSGSPVTRTDPPEFLRSVKLPPQNPLAPDPALQRVWREDTLGPDFVASTLDLGTDDEGLVVATVVKYRPPHTARTARAVLYIHGWSDYFFQTETAQFWHAQGATFYAVDLRKYGRSLRSHQTPGYTADLATYAVDIEAAIDLIQEDLGPNTSIMLMGHSTGGLTASLWAHYNPGRISGLILNSPWLELQGSSVVRTVSQPAIAQLARFQPKTPLPNIDAGFYARTVDAEYGGEWTTNRQWRPNPAFPVRAGWLSAVTAGHARIARGLEIKVPILMLASAKTTIAARWSEDMRTSDSVLDVELLARRAVQLGNNVTVVRITDGLHDLALSARPVRAQYYKRMGQWLTAYGWAGSA</sequence>
<dbReference type="PANTHER" id="PTHR11614">
    <property type="entry name" value="PHOSPHOLIPASE-RELATED"/>
    <property type="match status" value="1"/>
</dbReference>
<name>A0AAU7DWM8_9MICO</name>
<evidence type="ECO:0000313" key="3">
    <source>
        <dbReference type="EMBL" id="XBH21744.1"/>
    </source>
</evidence>
<evidence type="ECO:0000256" key="1">
    <source>
        <dbReference type="SAM" id="MobiDB-lite"/>
    </source>
</evidence>
<organism evidence="3">
    <name type="scientific">Jonesiaceae bacterium BS-20</name>
    <dbReference type="NCBI Taxonomy" id="3120821"/>
    <lineage>
        <taxon>Bacteria</taxon>
        <taxon>Bacillati</taxon>
        <taxon>Actinomycetota</taxon>
        <taxon>Actinomycetes</taxon>
        <taxon>Micrococcales</taxon>
        <taxon>Jonesiaceae</taxon>
    </lineage>
</organism>
<reference evidence="3" key="1">
    <citation type="submission" date="2024-02" db="EMBL/GenBank/DDBJ databases">
        <title>Tomenella chthoni gen. nov. sp. nov., a member of the family Jonesiaceae isolated from bat guano.</title>
        <authorList>
            <person name="Miller S.L."/>
            <person name="King J."/>
            <person name="Sankaranarayanan K."/>
            <person name="Lawson P.A."/>
        </authorList>
    </citation>
    <scope>NUCLEOTIDE SEQUENCE</scope>
    <source>
        <strain evidence="3">BS-20</strain>
    </source>
</reference>
<feature type="region of interest" description="Disordered" evidence="1">
    <location>
        <begin position="1"/>
        <end position="26"/>
    </location>
</feature>
<dbReference type="InterPro" id="IPR022742">
    <property type="entry name" value="Hydrolase_4"/>
</dbReference>
<evidence type="ECO:0000259" key="2">
    <source>
        <dbReference type="Pfam" id="PF12146"/>
    </source>
</evidence>
<dbReference type="Pfam" id="PF12146">
    <property type="entry name" value="Hydrolase_4"/>
    <property type="match status" value="1"/>
</dbReference>